<keyword evidence="2" id="KW-1185">Reference proteome</keyword>
<reference evidence="1" key="1">
    <citation type="thesis" date="2020" institute="ProQuest LLC" country="789 East Eisenhower Parkway, Ann Arbor, MI, USA">
        <title>Comparative Genomics and Chromosome Evolution.</title>
        <authorList>
            <person name="Mudd A.B."/>
        </authorList>
    </citation>
    <scope>NUCLEOTIDE SEQUENCE</scope>
    <source>
        <strain evidence="1">HN-11 Male</strain>
        <tissue evidence="1">Kidney and liver</tissue>
    </source>
</reference>
<name>A0A8J6ELW1_ELECQ</name>
<protein>
    <submittedName>
        <fullName evidence="1">Uncharacterized protein</fullName>
    </submittedName>
</protein>
<dbReference type="EMBL" id="WNTK01000160">
    <property type="protein sequence ID" value="KAG9471316.1"/>
    <property type="molecule type" value="Genomic_DNA"/>
</dbReference>
<dbReference type="Proteomes" id="UP000770717">
    <property type="component" value="Unassembled WGS sequence"/>
</dbReference>
<dbReference type="AlphaFoldDB" id="A0A8J6ELW1"/>
<sequence>MEHIPFKDFFFLLSKNFAECFKIHITFHKCISHWYRCLKRRPEEAINQSSLQLTVRHRSRHPLLQSQEFKNFLTTIPPVYGLCFLYSPHLPMNFNEC</sequence>
<evidence type="ECO:0000313" key="2">
    <source>
        <dbReference type="Proteomes" id="UP000770717"/>
    </source>
</evidence>
<evidence type="ECO:0000313" key="1">
    <source>
        <dbReference type="EMBL" id="KAG9471316.1"/>
    </source>
</evidence>
<comment type="caution">
    <text evidence="1">The sequence shown here is derived from an EMBL/GenBank/DDBJ whole genome shotgun (WGS) entry which is preliminary data.</text>
</comment>
<organism evidence="1 2">
    <name type="scientific">Eleutherodactylus coqui</name>
    <name type="common">Puerto Rican coqui</name>
    <dbReference type="NCBI Taxonomy" id="57060"/>
    <lineage>
        <taxon>Eukaryota</taxon>
        <taxon>Metazoa</taxon>
        <taxon>Chordata</taxon>
        <taxon>Craniata</taxon>
        <taxon>Vertebrata</taxon>
        <taxon>Euteleostomi</taxon>
        <taxon>Amphibia</taxon>
        <taxon>Batrachia</taxon>
        <taxon>Anura</taxon>
        <taxon>Neobatrachia</taxon>
        <taxon>Hyloidea</taxon>
        <taxon>Eleutherodactylidae</taxon>
        <taxon>Eleutherodactylinae</taxon>
        <taxon>Eleutherodactylus</taxon>
        <taxon>Eleutherodactylus</taxon>
    </lineage>
</organism>
<proteinExistence type="predicted"/>
<gene>
    <name evidence="1" type="ORF">GDO78_015218</name>
</gene>
<accession>A0A8J6ELW1</accession>